<dbReference type="OrthoDB" id="684045at2759"/>
<keyword evidence="2" id="KW-1185">Reference proteome</keyword>
<evidence type="ECO:0000313" key="2">
    <source>
        <dbReference type="Proteomes" id="UP000324222"/>
    </source>
</evidence>
<reference evidence="1 2" key="1">
    <citation type="submission" date="2019-05" db="EMBL/GenBank/DDBJ databases">
        <title>Another draft genome of Portunus trituberculatus and its Hox gene families provides insights of decapod evolution.</title>
        <authorList>
            <person name="Jeong J.-H."/>
            <person name="Song I."/>
            <person name="Kim S."/>
            <person name="Choi T."/>
            <person name="Kim D."/>
            <person name="Ryu S."/>
            <person name="Kim W."/>
        </authorList>
    </citation>
    <scope>NUCLEOTIDE SEQUENCE [LARGE SCALE GENOMIC DNA]</scope>
    <source>
        <tissue evidence="1">Muscle</tissue>
    </source>
</reference>
<protein>
    <recommendedName>
        <fullName evidence="3">BTB domain-containing protein</fullName>
    </recommendedName>
</protein>
<proteinExistence type="predicted"/>
<organism evidence="1 2">
    <name type="scientific">Portunus trituberculatus</name>
    <name type="common">Swimming crab</name>
    <name type="synonym">Neptunus trituberculatus</name>
    <dbReference type="NCBI Taxonomy" id="210409"/>
    <lineage>
        <taxon>Eukaryota</taxon>
        <taxon>Metazoa</taxon>
        <taxon>Ecdysozoa</taxon>
        <taxon>Arthropoda</taxon>
        <taxon>Crustacea</taxon>
        <taxon>Multicrustacea</taxon>
        <taxon>Malacostraca</taxon>
        <taxon>Eumalacostraca</taxon>
        <taxon>Eucarida</taxon>
        <taxon>Decapoda</taxon>
        <taxon>Pleocyemata</taxon>
        <taxon>Brachyura</taxon>
        <taxon>Eubrachyura</taxon>
        <taxon>Portunoidea</taxon>
        <taxon>Portunidae</taxon>
        <taxon>Portuninae</taxon>
        <taxon>Portunus</taxon>
    </lineage>
</organism>
<sequence>MQVIIKSVGKRADKEKQTELSGKSNSINITELKQKWLWLSEQGKHGLVRVTRVVVEPGSCQDHVGWQSVGADLRELAQSTLPPDLRFWPTEMPFCHTLDQTNFADVCFMVGDHPFYCHKVYTSACSVKMSPSMDSSSDDIPVYCPATKQRAKSTDRHTLLHLTTHMTSCFLSFTSGAAFMTSQILHCREYSRVCHVSEKWFSCLFTFLGDCDAPRQNFQVALITKSSSVVYQWTKLSEEFLREH</sequence>
<evidence type="ECO:0000313" key="1">
    <source>
        <dbReference type="EMBL" id="MPC26439.1"/>
    </source>
</evidence>
<gene>
    <name evidence="1" type="ORF">E2C01_019577</name>
</gene>
<evidence type="ECO:0008006" key="3">
    <source>
        <dbReference type="Google" id="ProtNLM"/>
    </source>
</evidence>
<comment type="caution">
    <text evidence="1">The sequence shown here is derived from an EMBL/GenBank/DDBJ whole genome shotgun (WGS) entry which is preliminary data.</text>
</comment>
<dbReference type="EMBL" id="VSRR010001598">
    <property type="protein sequence ID" value="MPC26439.1"/>
    <property type="molecule type" value="Genomic_DNA"/>
</dbReference>
<dbReference type="AlphaFoldDB" id="A0A5B7DZ81"/>
<accession>A0A5B7DZ81</accession>
<dbReference type="Proteomes" id="UP000324222">
    <property type="component" value="Unassembled WGS sequence"/>
</dbReference>
<name>A0A5B7DZ81_PORTR</name>